<dbReference type="InterPro" id="IPR010982">
    <property type="entry name" value="Lambda_DNA-bd_dom_sf"/>
</dbReference>
<dbReference type="CDD" id="cd00093">
    <property type="entry name" value="HTH_XRE"/>
    <property type="match status" value="1"/>
</dbReference>
<dbReference type="EMBL" id="CP007493">
    <property type="protein sequence ID" value="AJB41224.1"/>
    <property type="molecule type" value="Genomic_DNA"/>
</dbReference>
<sequence length="251" mass="27692">MIKMAEENLMSDPAIREIFSKIAGEIIMSDNPGAEMKKWREKFNLTQVELAQIMGVSASVISDYESGRRKSPGARFIRKFVKSLVLKDMERGGIVLSGLRRILLGSDLLREAVLDMREFSIPISIARFCEAIEADLIVGHAFSATPLLGYTVVDSVKLVLDVPSYDYIKLYGATTQRAAIFTRVAYGRSPLVAVKSMQAGMGGLRPALVVLHGVKKVDELGLEIAKRENIPLAVSRIEGIDALIEKLRNIK</sequence>
<dbReference type="Gene3D" id="1.10.260.40">
    <property type="entry name" value="lambda repressor-like DNA-binding domains"/>
    <property type="match status" value="1"/>
</dbReference>
<organism evidence="2 3">
    <name type="scientific">Thermofilum adornatum 1505</name>
    <dbReference type="NCBI Taxonomy" id="697581"/>
    <lineage>
        <taxon>Archaea</taxon>
        <taxon>Thermoproteota</taxon>
        <taxon>Thermoprotei</taxon>
        <taxon>Thermofilales</taxon>
        <taxon>Thermofilaceae</taxon>
        <taxon>Thermofilum</taxon>
    </lineage>
</organism>
<dbReference type="InterPro" id="IPR001387">
    <property type="entry name" value="Cro/C1-type_HTH"/>
</dbReference>
<dbReference type="STRING" id="697581.TCARB_0146"/>
<dbReference type="KEGG" id="tcb:TCARB_0146"/>
<reference evidence="3" key="1">
    <citation type="book" date="2010" name="EXTREMOPHILES" publisher="0:0-0">
        <title>Complete genome sequences of ten hyperthermophilic archaea reveal their metabolic capabilities and possible ecological roles.</title>
        <editorList>
            <person name="?"/>
        </editorList>
        <authorList>
            <person name="Ravin N.V."/>
            <person name="Mardanov A.V."/>
            <person name="Bonch-Osmolovskaya E.A."/>
            <person name="Skryabin K.G."/>
        </authorList>
    </citation>
    <scope>NUCLEOTIDE SEQUENCE [LARGE SCALE GENOMIC DNA]</scope>
    <source>
        <strain evidence="3">1505</strain>
    </source>
</reference>
<accession>A0A3G1A7F0</accession>
<dbReference type="InterPro" id="IPR017271">
    <property type="entry name" value="Tscrpt_reg_HTH_MJ1545_prd"/>
</dbReference>
<proteinExistence type="predicted"/>
<dbReference type="SMART" id="SM00530">
    <property type="entry name" value="HTH_XRE"/>
    <property type="match status" value="1"/>
</dbReference>
<dbReference type="PROSITE" id="PS50943">
    <property type="entry name" value="HTH_CROC1"/>
    <property type="match status" value="1"/>
</dbReference>
<dbReference type="SUPFAM" id="SSF47413">
    <property type="entry name" value="lambda repressor-like DNA-binding domains"/>
    <property type="match status" value="1"/>
</dbReference>
<dbReference type="Pfam" id="PF01381">
    <property type="entry name" value="HTH_3"/>
    <property type="match status" value="1"/>
</dbReference>
<dbReference type="AlphaFoldDB" id="A0A3G1A7F0"/>
<protein>
    <recommendedName>
        <fullName evidence="1">HTH cro/C1-type domain-containing protein</fullName>
    </recommendedName>
</protein>
<dbReference type="GO" id="GO:0003677">
    <property type="term" value="F:DNA binding"/>
    <property type="evidence" value="ECO:0007669"/>
    <property type="project" value="InterPro"/>
</dbReference>
<name>A0A3G1A7F0_9CREN</name>
<evidence type="ECO:0000259" key="1">
    <source>
        <dbReference type="PROSITE" id="PS50943"/>
    </source>
</evidence>
<dbReference type="PIRSF" id="PIRSF037724">
    <property type="entry name" value="TF_HTH_MJ1545_prd"/>
    <property type="match status" value="1"/>
</dbReference>
<evidence type="ECO:0000313" key="3">
    <source>
        <dbReference type="Proteomes" id="UP000266720"/>
    </source>
</evidence>
<evidence type="ECO:0000313" key="2">
    <source>
        <dbReference type="EMBL" id="AJB41224.1"/>
    </source>
</evidence>
<gene>
    <name evidence="2" type="ORF">TCARB_0146</name>
</gene>
<dbReference type="Proteomes" id="UP000266720">
    <property type="component" value="Chromosome"/>
</dbReference>
<feature type="domain" description="HTH cro/C1-type" evidence="1">
    <location>
        <begin position="36"/>
        <end position="89"/>
    </location>
</feature>